<dbReference type="PANTHER" id="PTHR30329:SF21">
    <property type="entry name" value="LIPOPROTEIN YIAD-RELATED"/>
    <property type="match status" value="1"/>
</dbReference>
<dbReference type="Gene3D" id="3.30.1330.60">
    <property type="entry name" value="OmpA-like domain"/>
    <property type="match status" value="1"/>
</dbReference>
<evidence type="ECO:0000256" key="1">
    <source>
        <dbReference type="ARBA" id="ARBA00004442"/>
    </source>
</evidence>
<keyword evidence="2 4" id="KW-0472">Membrane</keyword>
<feature type="signal peptide" evidence="5">
    <location>
        <begin position="1"/>
        <end position="23"/>
    </location>
</feature>
<dbReference type="InterPro" id="IPR032608">
    <property type="entry name" value="DUF4892"/>
</dbReference>
<proteinExistence type="predicted"/>
<evidence type="ECO:0000256" key="4">
    <source>
        <dbReference type="PROSITE-ProRule" id="PRU00473"/>
    </source>
</evidence>
<evidence type="ECO:0000256" key="3">
    <source>
        <dbReference type="ARBA" id="ARBA00023237"/>
    </source>
</evidence>
<dbReference type="InterPro" id="IPR036737">
    <property type="entry name" value="OmpA-like_sf"/>
</dbReference>
<dbReference type="InterPro" id="IPR006664">
    <property type="entry name" value="OMP_bac"/>
</dbReference>
<evidence type="ECO:0000313" key="7">
    <source>
        <dbReference type="EMBL" id="ASR89729.1"/>
    </source>
</evidence>
<evidence type="ECO:0000256" key="2">
    <source>
        <dbReference type="ARBA" id="ARBA00023136"/>
    </source>
</evidence>
<dbReference type="CDD" id="cd07185">
    <property type="entry name" value="OmpA_C-like"/>
    <property type="match status" value="1"/>
</dbReference>
<feature type="domain" description="OmpA-like" evidence="6">
    <location>
        <begin position="205"/>
        <end position="320"/>
    </location>
</feature>
<accession>A0AB33CV01</accession>
<sequence length="320" mass="35102">MLKTILSFVFLVLLIVDTPAVFAADVKGSSDHPLLSRFPGAEIRNYLRKNYDAAVLPAGIIKDKKAPGQLLELEGKVTRIAYRIPGEHSALEVLRNYEKALQQGGFETLFACHGPETCGPDMMPFISLEGRVRPTAFGDAVFGSSSERVLLTRRSDEAGEVHVFLHVVDDTSNHRTYLYQEIVEGAQLELDQIKVLQADELQQSLERQGYVTVPGIYFDSAKAEIKPESDTALSEMAKLLSSYPDLKVYVVGHTDNQGSLDANLTLSQSRAQAVVQALHTSYGVKAENLLAKGVASFSPVASNADEKGRARNRRVELVVQ</sequence>
<dbReference type="EMBL" id="CP021641">
    <property type="protein sequence ID" value="ASR89729.1"/>
    <property type="molecule type" value="Genomic_DNA"/>
</dbReference>
<dbReference type="InterPro" id="IPR050330">
    <property type="entry name" value="Bact_OuterMem_StrucFunc"/>
</dbReference>
<gene>
    <name evidence="7" type="ORF">AFA_09890</name>
</gene>
<dbReference type="AlphaFoldDB" id="A0AB33CV01"/>
<dbReference type="Proteomes" id="UP000214561">
    <property type="component" value="Chromosome"/>
</dbReference>
<evidence type="ECO:0000313" key="8">
    <source>
        <dbReference type="Proteomes" id="UP000214561"/>
    </source>
</evidence>
<dbReference type="InterPro" id="IPR006665">
    <property type="entry name" value="OmpA-like"/>
</dbReference>
<dbReference type="RefSeq" id="WP_094196769.1">
    <property type="nucleotide sequence ID" value="NZ_CP021641.1"/>
</dbReference>
<dbReference type="PROSITE" id="PS51123">
    <property type="entry name" value="OMPA_2"/>
    <property type="match status" value="1"/>
</dbReference>
<comment type="subcellular location">
    <subcellularLocation>
        <location evidence="1">Cell outer membrane</location>
    </subcellularLocation>
</comment>
<dbReference type="GO" id="GO:0009279">
    <property type="term" value="C:cell outer membrane"/>
    <property type="evidence" value="ECO:0007669"/>
    <property type="project" value="UniProtKB-SubCell"/>
</dbReference>
<evidence type="ECO:0000259" key="6">
    <source>
        <dbReference type="PROSITE" id="PS51123"/>
    </source>
</evidence>
<evidence type="ECO:0000256" key="5">
    <source>
        <dbReference type="SAM" id="SignalP"/>
    </source>
</evidence>
<organism evidence="7 8">
    <name type="scientific">Alcaligenes faecalis</name>
    <dbReference type="NCBI Taxonomy" id="511"/>
    <lineage>
        <taxon>Bacteria</taxon>
        <taxon>Pseudomonadati</taxon>
        <taxon>Pseudomonadota</taxon>
        <taxon>Betaproteobacteria</taxon>
        <taxon>Burkholderiales</taxon>
        <taxon>Alcaligenaceae</taxon>
        <taxon>Alcaligenes</taxon>
    </lineage>
</organism>
<dbReference type="Pfam" id="PF00691">
    <property type="entry name" value="OmpA"/>
    <property type="match status" value="1"/>
</dbReference>
<keyword evidence="5" id="KW-0732">Signal</keyword>
<dbReference type="PANTHER" id="PTHR30329">
    <property type="entry name" value="STATOR ELEMENT OF FLAGELLAR MOTOR COMPLEX"/>
    <property type="match status" value="1"/>
</dbReference>
<dbReference type="SUPFAM" id="SSF103088">
    <property type="entry name" value="OmpA-like"/>
    <property type="match status" value="1"/>
</dbReference>
<feature type="chain" id="PRO_5044225032" evidence="5">
    <location>
        <begin position="24"/>
        <end position="320"/>
    </location>
</feature>
<dbReference type="KEGG" id="afq:AFA_09890"/>
<protein>
    <submittedName>
        <fullName evidence="7">Cell envelope biogenesis protein OmpA</fullName>
    </submittedName>
</protein>
<name>A0AB33CV01_ALCFA</name>
<reference evidence="7 8" key="1">
    <citation type="submission" date="2017-05" db="EMBL/GenBank/DDBJ databases">
        <authorList>
            <person name="Qiu J.G."/>
            <person name="He J."/>
        </authorList>
    </citation>
    <scope>NUCLEOTIDE SEQUENCE [LARGE SCALE GENOMIC DNA]</scope>
    <source>
        <strain evidence="7 8">JQ135</strain>
    </source>
</reference>
<dbReference type="PRINTS" id="PR01021">
    <property type="entry name" value="OMPADOMAIN"/>
</dbReference>
<dbReference type="Pfam" id="PF16234">
    <property type="entry name" value="DUF4892"/>
    <property type="match status" value="1"/>
</dbReference>
<keyword evidence="3" id="KW-0998">Cell outer membrane</keyword>